<evidence type="ECO:0000259" key="1">
    <source>
        <dbReference type="PROSITE" id="PS50995"/>
    </source>
</evidence>
<accession>A0ABP9SGW7</accession>
<dbReference type="SUPFAM" id="SSF46785">
    <property type="entry name" value="Winged helix' DNA-binding domain"/>
    <property type="match status" value="1"/>
</dbReference>
<dbReference type="SMART" id="SM00347">
    <property type="entry name" value="HTH_MARR"/>
    <property type="match status" value="1"/>
</dbReference>
<dbReference type="PANTHER" id="PTHR39515:SF2">
    <property type="entry name" value="HTH-TYPE TRANSCRIPTIONAL REGULATOR RV0880"/>
    <property type="match status" value="1"/>
</dbReference>
<dbReference type="Proteomes" id="UP001501570">
    <property type="component" value="Unassembled WGS sequence"/>
</dbReference>
<dbReference type="InterPro" id="IPR052526">
    <property type="entry name" value="HTH-type_Bedaq_tolerance"/>
</dbReference>
<dbReference type="InterPro" id="IPR036390">
    <property type="entry name" value="WH_DNA-bd_sf"/>
</dbReference>
<reference evidence="3" key="1">
    <citation type="journal article" date="2019" name="Int. J. Syst. Evol. Microbiol.">
        <title>The Global Catalogue of Microorganisms (GCM) 10K type strain sequencing project: providing services to taxonomists for standard genome sequencing and annotation.</title>
        <authorList>
            <consortium name="The Broad Institute Genomics Platform"/>
            <consortium name="The Broad Institute Genome Sequencing Center for Infectious Disease"/>
            <person name="Wu L."/>
            <person name="Ma J."/>
        </authorList>
    </citation>
    <scope>NUCLEOTIDE SEQUENCE [LARGE SCALE GENOMIC DNA]</scope>
    <source>
        <strain evidence="3">JCM 18304</strain>
    </source>
</reference>
<name>A0ABP9SGW7_9ACTN</name>
<dbReference type="Gene3D" id="1.10.10.10">
    <property type="entry name" value="Winged helix-like DNA-binding domain superfamily/Winged helix DNA-binding domain"/>
    <property type="match status" value="1"/>
</dbReference>
<dbReference type="InterPro" id="IPR000835">
    <property type="entry name" value="HTH_MarR-typ"/>
</dbReference>
<evidence type="ECO:0000313" key="2">
    <source>
        <dbReference type="EMBL" id="GAA5196152.1"/>
    </source>
</evidence>
<dbReference type="InterPro" id="IPR036388">
    <property type="entry name" value="WH-like_DNA-bd_sf"/>
</dbReference>
<dbReference type="PANTHER" id="PTHR39515">
    <property type="entry name" value="CONSERVED PROTEIN"/>
    <property type="match status" value="1"/>
</dbReference>
<comment type="caution">
    <text evidence="2">The sequence shown here is derived from an EMBL/GenBank/DDBJ whole genome shotgun (WGS) entry which is preliminary data.</text>
</comment>
<dbReference type="RefSeq" id="WP_345636014.1">
    <property type="nucleotide sequence ID" value="NZ_BAABJQ010000025.1"/>
</dbReference>
<evidence type="ECO:0000313" key="3">
    <source>
        <dbReference type="Proteomes" id="UP001501570"/>
    </source>
</evidence>
<keyword evidence="3" id="KW-1185">Reference proteome</keyword>
<proteinExistence type="predicted"/>
<organism evidence="2 3">
    <name type="scientific">Rugosimonospora acidiphila</name>
    <dbReference type="NCBI Taxonomy" id="556531"/>
    <lineage>
        <taxon>Bacteria</taxon>
        <taxon>Bacillati</taxon>
        <taxon>Actinomycetota</taxon>
        <taxon>Actinomycetes</taxon>
        <taxon>Micromonosporales</taxon>
        <taxon>Micromonosporaceae</taxon>
        <taxon>Rugosimonospora</taxon>
    </lineage>
</organism>
<sequence length="148" mass="15778">MEAEHVARLRRVIGRLARQLNVTSTGEGLTPSQASVLGLVAVRGPIGLAELGELEGLNPSMLSRIVRRLDDDGLIRRLSDPADLRAVRVEITPAGQLVHDRLRDLRTKVVSDCLDRLPAATVDTLSAALAALEALADELKSAGSTLTT</sequence>
<protein>
    <recommendedName>
        <fullName evidence="1">HTH marR-type domain-containing protein</fullName>
    </recommendedName>
</protein>
<dbReference type="EMBL" id="BAABJQ010000025">
    <property type="protein sequence ID" value="GAA5196152.1"/>
    <property type="molecule type" value="Genomic_DNA"/>
</dbReference>
<feature type="domain" description="HTH marR-type" evidence="1">
    <location>
        <begin position="2"/>
        <end position="134"/>
    </location>
</feature>
<gene>
    <name evidence="2" type="ORF">GCM10023322_64440</name>
</gene>
<dbReference type="PROSITE" id="PS50995">
    <property type="entry name" value="HTH_MARR_2"/>
    <property type="match status" value="1"/>
</dbReference>
<dbReference type="Pfam" id="PF01047">
    <property type="entry name" value="MarR"/>
    <property type="match status" value="1"/>
</dbReference>